<keyword evidence="1" id="KW-1133">Transmembrane helix</keyword>
<dbReference type="EMBL" id="QRAN01000006">
    <property type="protein sequence ID" value="RLQ22471.1"/>
    <property type="molecule type" value="Genomic_DNA"/>
</dbReference>
<gene>
    <name evidence="2" type="ORF">DWB85_07575</name>
</gene>
<evidence type="ECO:0000256" key="1">
    <source>
        <dbReference type="SAM" id="Phobius"/>
    </source>
</evidence>
<evidence type="ECO:0000313" key="2">
    <source>
        <dbReference type="EMBL" id="RLQ22471.1"/>
    </source>
</evidence>
<keyword evidence="1" id="KW-0472">Membrane</keyword>
<organism evidence="2 3">
    <name type="scientific">Seongchinamella sediminis</name>
    <dbReference type="NCBI Taxonomy" id="2283635"/>
    <lineage>
        <taxon>Bacteria</taxon>
        <taxon>Pseudomonadati</taxon>
        <taxon>Pseudomonadota</taxon>
        <taxon>Gammaproteobacteria</taxon>
        <taxon>Cellvibrionales</taxon>
        <taxon>Halieaceae</taxon>
        <taxon>Seongchinamella</taxon>
    </lineage>
</organism>
<name>A0A3L7E2E4_9GAMM</name>
<reference evidence="2 3" key="1">
    <citation type="submission" date="2018-07" db="EMBL/GenBank/DDBJ databases">
        <title>Halioglobus sp. genome submission.</title>
        <authorList>
            <person name="Ye M.-Q."/>
            <person name="Du Z.-J."/>
        </authorList>
    </citation>
    <scope>NUCLEOTIDE SEQUENCE [LARGE SCALE GENOMIC DNA]</scope>
    <source>
        <strain evidence="2 3">U0301</strain>
    </source>
</reference>
<dbReference type="InterPro" id="IPR022050">
    <property type="entry name" value="T_hemolysin"/>
</dbReference>
<proteinExistence type="predicted"/>
<feature type="transmembrane region" description="Helical" evidence="1">
    <location>
        <begin position="129"/>
        <end position="151"/>
    </location>
</feature>
<accession>A0A3L7E2E4</accession>
<sequence>MDRVADCIHRYPSPALDAATRCVAPLTVDSLLLGDPGRERLEQFIAGVFHAAYGATVLEYLPLLFSLEQEGIIQAALGLRSARGQSLFCEQYLDTPLDYHVQREFGRPVNRGQLMELGNLAGSIPGMSVTLYLLAVAALDQAGISYLVFAANRTVRRSIRRCGFQTRVLGEAQARCLGERASEWGSYYQGCPQVILADIGDGVEHGMKHPLIGELWRREQPLIATLADAIRCQRC</sequence>
<dbReference type="Pfam" id="PF12261">
    <property type="entry name" value="T_hemolysin"/>
    <property type="match status" value="1"/>
</dbReference>
<keyword evidence="3" id="KW-1185">Reference proteome</keyword>
<comment type="caution">
    <text evidence="2">The sequence shown here is derived from an EMBL/GenBank/DDBJ whole genome shotgun (WGS) entry which is preliminary data.</text>
</comment>
<protein>
    <recommendedName>
        <fullName evidence="4">Thermostable hemolysin</fullName>
    </recommendedName>
</protein>
<evidence type="ECO:0000313" key="3">
    <source>
        <dbReference type="Proteomes" id="UP000265509"/>
    </source>
</evidence>
<dbReference type="AlphaFoldDB" id="A0A3L7E2E4"/>
<dbReference type="Proteomes" id="UP000265509">
    <property type="component" value="Unassembled WGS sequence"/>
</dbReference>
<keyword evidence="1" id="KW-0812">Transmembrane</keyword>
<dbReference type="RefSeq" id="WP_117953612.1">
    <property type="nucleotide sequence ID" value="NZ_QRAN01000006.1"/>
</dbReference>
<evidence type="ECO:0008006" key="4">
    <source>
        <dbReference type="Google" id="ProtNLM"/>
    </source>
</evidence>
<dbReference type="OrthoDB" id="7432757at2"/>